<name>A0ABV5AA72_9BACL</name>
<feature type="domain" description="Histidine kinase" evidence="13">
    <location>
        <begin position="446"/>
        <end position="655"/>
    </location>
</feature>
<dbReference type="SMART" id="SM00387">
    <property type="entry name" value="HATPase_c"/>
    <property type="match status" value="1"/>
</dbReference>
<dbReference type="PROSITE" id="PS50885">
    <property type="entry name" value="HAMP"/>
    <property type="match status" value="1"/>
</dbReference>
<dbReference type="EMBL" id="JBDXSU010000002">
    <property type="protein sequence ID" value="MFB5189160.1"/>
    <property type="molecule type" value="Genomic_DNA"/>
</dbReference>
<dbReference type="SUPFAM" id="SSF158472">
    <property type="entry name" value="HAMP domain-like"/>
    <property type="match status" value="1"/>
</dbReference>
<feature type="transmembrane region" description="Helical" evidence="12">
    <location>
        <begin position="353"/>
        <end position="375"/>
    </location>
</feature>
<feature type="transmembrane region" description="Helical" evidence="12">
    <location>
        <begin position="12"/>
        <end position="32"/>
    </location>
</feature>
<dbReference type="Proteomes" id="UP001579974">
    <property type="component" value="Unassembled WGS sequence"/>
</dbReference>
<keyword evidence="4" id="KW-1003">Cell membrane</keyword>
<dbReference type="SUPFAM" id="SSF47384">
    <property type="entry name" value="Homodimeric domain of signal transducing histidine kinase"/>
    <property type="match status" value="1"/>
</dbReference>
<evidence type="ECO:0000256" key="6">
    <source>
        <dbReference type="ARBA" id="ARBA00022679"/>
    </source>
</evidence>
<sequence length="660" mass="73967">MMKNLRFTLRAKVLAIFMSCVFLVVGITTVLYDYASRHTLIDKELADTESYAKLVNQQIQASQDSEAYVDQLLGNELKIASIAIEQQLPHDAQQVTNQQLKNLSKKLGIADITLLQPNQAGTDIVGVKSSDPHEIGMSTKSWGSWYTAFQQLWKYHKVTIDFGVGSSNYWAGPWSDEQYNPKVYDKWGYYYDGTTNYIIDPYVTSDYIQSFSNLTGPSAITKNIMAQNHSILNVVGFNPQTFKQKASNFLGAKRLTYAENNDWASVHNHPIAFGTYKYVDNSRDLNAIEDVYHKGKSTHFIETVNHQKVIKTFIPIHVAGSGTFAKDSEYVVEFVTDYGVIQSVLNVQIRNGILISLIMLLLTGVISVLVSAYIVRPLVRITRQVEQLADHQFYENIIERNDEIGDLARTVNTMSQSLRQYSEQMLQQVSRERSFGMSFLGMVASGLIHELRSPISVIHNLLRVFPRVQPLQPKGEEMVGHMRTASKHVNTIVDDFSDFITNGKLSIDYLDGRELVGNAVSLIKTLTHDKDVEIVVEDCTERDTTVRVDGDKVTQILVNLLKNGIDALSDVGPRKVAIRMSHDNGMFVVDVIDTGHGIPKEEWDHLFVPFKSSKGSFGIGLAWSKYIALACGGTLDVIESAASGTTMRIALPMWQSRGKQ</sequence>
<evidence type="ECO:0000256" key="4">
    <source>
        <dbReference type="ARBA" id="ARBA00022475"/>
    </source>
</evidence>
<evidence type="ECO:0000256" key="2">
    <source>
        <dbReference type="ARBA" id="ARBA00004651"/>
    </source>
</evidence>
<dbReference type="InterPro" id="IPR036890">
    <property type="entry name" value="HATPase_C_sf"/>
</dbReference>
<dbReference type="Gene3D" id="3.30.565.10">
    <property type="entry name" value="Histidine kinase-like ATPase, C-terminal domain"/>
    <property type="match status" value="1"/>
</dbReference>
<keyword evidence="12" id="KW-0812">Transmembrane</keyword>
<keyword evidence="6" id="KW-0808">Transferase</keyword>
<evidence type="ECO:0000256" key="7">
    <source>
        <dbReference type="ARBA" id="ARBA00022741"/>
    </source>
</evidence>
<evidence type="ECO:0000313" key="15">
    <source>
        <dbReference type="EMBL" id="MFB5189160.1"/>
    </source>
</evidence>
<evidence type="ECO:0000256" key="8">
    <source>
        <dbReference type="ARBA" id="ARBA00022777"/>
    </source>
</evidence>
<dbReference type="EC" id="2.7.13.3" evidence="3"/>
<dbReference type="InterPro" id="IPR003661">
    <property type="entry name" value="HisK_dim/P_dom"/>
</dbReference>
<keyword evidence="5" id="KW-0597">Phosphoprotein</keyword>
<evidence type="ECO:0000256" key="5">
    <source>
        <dbReference type="ARBA" id="ARBA00022553"/>
    </source>
</evidence>
<dbReference type="CDD" id="cd00082">
    <property type="entry name" value="HisKA"/>
    <property type="match status" value="1"/>
</dbReference>
<keyword evidence="16" id="KW-1185">Reference proteome</keyword>
<protein>
    <recommendedName>
        <fullName evidence="3">histidine kinase</fullName>
        <ecNumber evidence="3">2.7.13.3</ecNumber>
    </recommendedName>
</protein>
<comment type="subcellular location">
    <subcellularLocation>
        <location evidence="2">Cell membrane</location>
        <topology evidence="2">Multi-pass membrane protein</topology>
    </subcellularLocation>
</comment>
<dbReference type="InterPro" id="IPR003660">
    <property type="entry name" value="HAMP_dom"/>
</dbReference>
<comment type="caution">
    <text evidence="15">The sequence shown here is derived from an EMBL/GenBank/DDBJ whole genome shotgun (WGS) entry which is preliminary data.</text>
</comment>
<dbReference type="InterPro" id="IPR004358">
    <property type="entry name" value="Sig_transdc_His_kin-like_C"/>
</dbReference>
<evidence type="ECO:0000313" key="16">
    <source>
        <dbReference type="Proteomes" id="UP001579974"/>
    </source>
</evidence>
<dbReference type="InterPro" id="IPR050980">
    <property type="entry name" value="2C_sensor_his_kinase"/>
</dbReference>
<evidence type="ECO:0000256" key="1">
    <source>
        <dbReference type="ARBA" id="ARBA00000085"/>
    </source>
</evidence>
<keyword evidence="8 15" id="KW-0418">Kinase</keyword>
<dbReference type="SUPFAM" id="SSF55874">
    <property type="entry name" value="ATPase domain of HSP90 chaperone/DNA topoisomerase II/histidine kinase"/>
    <property type="match status" value="1"/>
</dbReference>
<evidence type="ECO:0000256" key="3">
    <source>
        <dbReference type="ARBA" id="ARBA00012438"/>
    </source>
</evidence>
<dbReference type="GO" id="GO:0016301">
    <property type="term" value="F:kinase activity"/>
    <property type="evidence" value="ECO:0007669"/>
    <property type="project" value="UniProtKB-KW"/>
</dbReference>
<accession>A0ABV5AA72</accession>
<evidence type="ECO:0000256" key="12">
    <source>
        <dbReference type="SAM" id="Phobius"/>
    </source>
</evidence>
<keyword evidence="11 12" id="KW-0472">Membrane</keyword>
<reference evidence="15 16" key="1">
    <citation type="journal article" date="2024" name="Int. J. Mol. Sci.">
        <title>Exploration of Alicyclobacillus spp. Genome in Search of Antibiotic Resistance.</title>
        <authorList>
            <person name="Bucka-Kolendo J."/>
            <person name="Kiousi D.E."/>
            <person name="Dekowska A."/>
            <person name="Mikolajczuk-Szczyrba A."/>
            <person name="Karadedos D.M."/>
            <person name="Michael P."/>
            <person name="Galanis A."/>
            <person name="Sokolowska B."/>
        </authorList>
    </citation>
    <scope>NUCLEOTIDE SEQUENCE [LARGE SCALE GENOMIC DNA]</scope>
    <source>
        <strain evidence="15 16">KKP 3000</strain>
    </source>
</reference>
<dbReference type="PROSITE" id="PS50109">
    <property type="entry name" value="HIS_KIN"/>
    <property type="match status" value="1"/>
</dbReference>
<dbReference type="PANTHER" id="PTHR44936">
    <property type="entry name" value="SENSOR PROTEIN CREC"/>
    <property type="match status" value="1"/>
</dbReference>
<evidence type="ECO:0000256" key="11">
    <source>
        <dbReference type="ARBA" id="ARBA00023136"/>
    </source>
</evidence>
<dbReference type="Gene3D" id="6.10.340.10">
    <property type="match status" value="1"/>
</dbReference>
<evidence type="ECO:0000259" key="13">
    <source>
        <dbReference type="PROSITE" id="PS50109"/>
    </source>
</evidence>
<keyword evidence="10" id="KW-0902">Two-component regulatory system</keyword>
<dbReference type="SMART" id="SM00388">
    <property type="entry name" value="HisKA"/>
    <property type="match status" value="1"/>
</dbReference>
<dbReference type="PRINTS" id="PR00344">
    <property type="entry name" value="BCTRLSENSOR"/>
</dbReference>
<dbReference type="RefSeq" id="WP_275472695.1">
    <property type="nucleotide sequence ID" value="NZ_CP162940.1"/>
</dbReference>
<dbReference type="InterPro" id="IPR003594">
    <property type="entry name" value="HATPase_dom"/>
</dbReference>
<keyword evidence="9" id="KW-0067">ATP-binding</keyword>
<dbReference type="SMART" id="SM00304">
    <property type="entry name" value="HAMP"/>
    <property type="match status" value="1"/>
</dbReference>
<dbReference type="PANTHER" id="PTHR44936:SF10">
    <property type="entry name" value="SENSOR PROTEIN RSTB"/>
    <property type="match status" value="1"/>
</dbReference>
<dbReference type="Pfam" id="PF00672">
    <property type="entry name" value="HAMP"/>
    <property type="match status" value="1"/>
</dbReference>
<keyword evidence="12" id="KW-1133">Transmembrane helix</keyword>
<gene>
    <name evidence="15" type="ORF">KKP3000_002159</name>
</gene>
<dbReference type="Pfam" id="PF02518">
    <property type="entry name" value="HATPase_c"/>
    <property type="match status" value="1"/>
</dbReference>
<dbReference type="Gene3D" id="1.10.287.130">
    <property type="match status" value="1"/>
</dbReference>
<evidence type="ECO:0000256" key="9">
    <source>
        <dbReference type="ARBA" id="ARBA00022840"/>
    </source>
</evidence>
<dbReference type="InterPro" id="IPR036097">
    <property type="entry name" value="HisK_dim/P_sf"/>
</dbReference>
<evidence type="ECO:0000256" key="10">
    <source>
        <dbReference type="ARBA" id="ARBA00023012"/>
    </source>
</evidence>
<dbReference type="CDD" id="cd06225">
    <property type="entry name" value="HAMP"/>
    <property type="match status" value="1"/>
</dbReference>
<keyword evidence="7" id="KW-0547">Nucleotide-binding</keyword>
<comment type="catalytic activity">
    <reaction evidence="1">
        <text>ATP + protein L-histidine = ADP + protein N-phospho-L-histidine.</text>
        <dbReference type="EC" id="2.7.13.3"/>
    </reaction>
</comment>
<evidence type="ECO:0000259" key="14">
    <source>
        <dbReference type="PROSITE" id="PS50885"/>
    </source>
</evidence>
<feature type="domain" description="HAMP" evidence="14">
    <location>
        <begin position="372"/>
        <end position="423"/>
    </location>
</feature>
<dbReference type="InterPro" id="IPR005467">
    <property type="entry name" value="His_kinase_dom"/>
</dbReference>
<proteinExistence type="predicted"/>
<organism evidence="15 16">
    <name type="scientific">Alicyclobacillus fastidiosus</name>
    <dbReference type="NCBI Taxonomy" id="392011"/>
    <lineage>
        <taxon>Bacteria</taxon>
        <taxon>Bacillati</taxon>
        <taxon>Bacillota</taxon>
        <taxon>Bacilli</taxon>
        <taxon>Bacillales</taxon>
        <taxon>Alicyclobacillaceae</taxon>
        <taxon>Alicyclobacillus</taxon>
    </lineage>
</organism>